<dbReference type="InterPro" id="IPR036397">
    <property type="entry name" value="RNaseH_sf"/>
</dbReference>
<evidence type="ECO:0000313" key="3">
    <source>
        <dbReference type="EMBL" id="MFC4770350.1"/>
    </source>
</evidence>
<dbReference type="Gene3D" id="3.30.420.10">
    <property type="entry name" value="Ribonuclease H-like superfamily/Ribonuclease H"/>
    <property type="match status" value="1"/>
</dbReference>
<dbReference type="PROSITE" id="PS50994">
    <property type="entry name" value="INTEGRASE"/>
    <property type="match status" value="1"/>
</dbReference>
<protein>
    <submittedName>
        <fullName evidence="3">IS3 family transposase</fullName>
    </submittedName>
</protein>
<dbReference type="NCBIfam" id="NF033516">
    <property type="entry name" value="transpos_IS3"/>
    <property type="match status" value="1"/>
</dbReference>
<dbReference type="PANTHER" id="PTHR46889">
    <property type="entry name" value="TRANSPOSASE INSF FOR INSERTION SEQUENCE IS3B-RELATED"/>
    <property type="match status" value="1"/>
</dbReference>
<dbReference type="InterPro" id="IPR025948">
    <property type="entry name" value="HTH-like_dom"/>
</dbReference>
<dbReference type="InterPro" id="IPR050900">
    <property type="entry name" value="Transposase_IS3/IS150/IS904"/>
</dbReference>
<dbReference type="Pfam" id="PF00665">
    <property type="entry name" value="rve"/>
    <property type="match status" value="1"/>
</dbReference>
<dbReference type="Gene3D" id="1.10.10.60">
    <property type="entry name" value="Homeodomain-like"/>
    <property type="match status" value="1"/>
</dbReference>
<evidence type="ECO:0000256" key="1">
    <source>
        <dbReference type="ARBA" id="ARBA00002286"/>
    </source>
</evidence>
<name>A0ABV9Q832_9BACL</name>
<keyword evidence="4" id="KW-1185">Reference proteome</keyword>
<dbReference type="Pfam" id="PF13333">
    <property type="entry name" value="rve_2"/>
    <property type="match status" value="1"/>
</dbReference>
<dbReference type="SUPFAM" id="SSF53098">
    <property type="entry name" value="Ribonuclease H-like"/>
    <property type="match status" value="1"/>
</dbReference>
<dbReference type="InterPro" id="IPR012337">
    <property type="entry name" value="RNaseH-like_sf"/>
</dbReference>
<feature type="domain" description="Integrase catalytic" evidence="2">
    <location>
        <begin position="244"/>
        <end position="411"/>
    </location>
</feature>
<reference evidence="4" key="1">
    <citation type="journal article" date="2019" name="Int. J. Syst. Evol. Microbiol.">
        <title>The Global Catalogue of Microorganisms (GCM) 10K type strain sequencing project: providing services to taxonomists for standard genome sequencing and annotation.</title>
        <authorList>
            <consortium name="The Broad Institute Genomics Platform"/>
            <consortium name="The Broad Institute Genome Sequencing Center for Infectious Disease"/>
            <person name="Wu L."/>
            <person name="Ma J."/>
        </authorList>
    </citation>
    <scope>NUCLEOTIDE SEQUENCE [LARGE SCALE GENOMIC DNA]</scope>
    <source>
        <strain evidence="4">WYCCWR 12678</strain>
    </source>
</reference>
<dbReference type="InterPro" id="IPR001584">
    <property type="entry name" value="Integrase_cat-core"/>
</dbReference>
<accession>A0ABV9Q832</accession>
<dbReference type="InterPro" id="IPR009057">
    <property type="entry name" value="Homeodomain-like_sf"/>
</dbReference>
<proteinExistence type="predicted"/>
<gene>
    <name evidence="3" type="ORF">ACFO8Q_24020</name>
</gene>
<evidence type="ECO:0000313" key="4">
    <source>
        <dbReference type="Proteomes" id="UP001596002"/>
    </source>
</evidence>
<dbReference type="EMBL" id="JBHSHC010000179">
    <property type="protein sequence ID" value="MFC4770350.1"/>
    <property type="molecule type" value="Genomic_DNA"/>
</dbReference>
<dbReference type="InterPro" id="IPR048020">
    <property type="entry name" value="Transpos_IS3"/>
</dbReference>
<evidence type="ECO:0000259" key="2">
    <source>
        <dbReference type="PROSITE" id="PS50994"/>
    </source>
</evidence>
<dbReference type="SUPFAM" id="SSF46689">
    <property type="entry name" value="Homeodomain-like"/>
    <property type="match status" value="1"/>
</dbReference>
<comment type="caution">
    <text evidence="3">The sequence shown here is derived from an EMBL/GenBank/DDBJ whole genome shotgun (WGS) entry which is preliminary data.</text>
</comment>
<dbReference type="Pfam" id="PF01527">
    <property type="entry name" value="HTH_Tnp_1"/>
    <property type="match status" value="1"/>
</dbReference>
<dbReference type="Proteomes" id="UP001596002">
    <property type="component" value="Unassembled WGS sequence"/>
</dbReference>
<dbReference type="PANTHER" id="PTHR46889:SF4">
    <property type="entry name" value="TRANSPOSASE INSO FOR INSERTION SEQUENCE ELEMENT IS911B-RELATED"/>
    <property type="match status" value="1"/>
</dbReference>
<organism evidence="3 4">
    <name type="scientific">Effusibacillus consociatus</name>
    <dbReference type="NCBI Taxonomy" id="1117041"/>
    <lineage>
        <taxon>Bacteria</taxon>
        <taxon>Bacillati</taxon>
        <taxon>Bacillota</taxon>
        <taxon>Bacilli</taxon>
        <taxon>Bacillales</taxon>
        <taxon>Alicyclobacillaceae</taxon>
        <taxon>Effusibacillus</taxon>
    </lineage>
</organism>
<dbReference type="RefSeq" id="WP_380029882.1">
    <property type="nucleotide sequence ID" value="NZ_JBHSHC010000179.1"/>
</dbReference>
<comment type="function">
    <text evidence="1">Involved in the transposition of the insertion sequence.</text>
</comment>
<sequence length="423" mass="49974">MTRRNYSADFKLQVVQEVLETGNNAVVARKHDINANMLARWVRQYKANHEVTASRGKPNQMTKEEQQKIMQEYTEISTENEQLKKLLGEKDLEIAILRDLVKKKNPPLADKLEIAHKWIHDGYSVSVVLRIVGVARSTYYYWLQPPKESTKERVKPAGRPIPGYCFTQQGKKVSDEQIKEWIMEAIAGDGYSYGYVKLTHHLRQHYDLIINKKRVYRLCKELDILKPQREVKTKHPRVLARNREILAPNQLWEVDVKYGYITGEDRFFYVLSYLDVFDRQIVGYHIGLRCEARHATQVLQEALWKRQVFTTNHRPVIRSDNGPQFVSLLFGSKCQEFEVEHERIPPRTPNMNAHIESFHRWLEEDCLSQYEFQTYAEAYTAVVEYMEYYNSRRIHSSLHYLSPQSFYQKHLEHGLMPVKEVRV</sequence>
<dbReference type="InterPro" id="IPR002514">
    <property type="entry name" value="Transposase_8"/>
</dbReference>
<dbReference type="Pfam" id="PF13276">
    <property type="entry name" value="HTH_21"/>
    <property type="match status" value="1"/>
</dbReference>